<comment type="catalytic activity">
    <reaction evidence="7">
        <text>L-threonyl-[protein] + ATP = O-phospho-L-threonyl-[protein] + ADP + H(+)</text>
        <dbReference type="Rhea" id="RHEA:46608"/>
        <dbReference type="Rhea" id="RHEA-COMP:11060"/>
        <dbReference type="Rhea" id="RHEA-COMP:11605"/>
        <dbReference type="ChEBI" id="CHEBI:15378"/>
        <dbReference type="ChEBI" id="CHEBI:30013"/>
        <dbReference type="ChEBI" id="CHEBI:30616"/>
        <dbReference type="ChEBI" id="CHEBI:61977"/>
        <dbReference type="ChEBI" id="CHEBI:456216"/>
        <dbReference type="EC" id="2.7.11.1"/>
    </reaction>
</comment>
<evidence type="ECO:0000259" key="11">
    <source>
        <dbReference type="PROSITE" id="PS50011"/>
    </source>
</evidence>
<dbReference type="PANTHER" id="PTHR24346:SF30">
    <property type="entry name" value="MATERNAL EMBRYONIC LEUCINE ZIPPER KINASE"/>
    <property type="match status" value="1"/>
</dbReference>
<evidence type="ECO:0000256" key="7">
    <source>
        <dbReference type="ARBA" id="ARBA00047899"/>
    </source>
</evidence>
<dbReference type="InterPro" id="IPR017441">
    <property type="entry name" value="Protein_kinase_ATP_BS"/>
</dbReference>
<feature type="compositionally biased region" description="Basic and acidic residues" evidence="10">
    <location>
        <begin position="440"/>
        <end position="450"/>
    </location>
</feature>
<feature type="region of interest" description="Disordered" evidence="10">
    <location>
        <begin position="426"/>
        <end position="475"/>
    </location>
</feature>
<feature type="compositionally biased region" description="Polar residues" evidence="10">
    <location>
        <begin position="462"/>
        <end position="471"/>
    </location>
</feature>
<organism evidence="12 13">
    <name type="scientific">Erinaceus europaeus</name>
    <name type="common">Western European hedgehog</name>
    <dbReference type="NCBI Taxonomy" id="9365"/>
    <lineage>
        <taxon>Eukaryota</taxon>
        <taxon>Metazoa</taxon>
        <taxon>Chordata</taxon>
        <taxon>Craniata</taxon>
        <taxon>Vertebrata</taxon>
        <taxon>Euteleostomi</taxon>
        <taxon>Mammalia</taxon>
        <taxon>Eutheria</taxon>
        <taxon>Laurasiatheria</taxon>
        <taxon>Eulipotyphla</taxon>
        <taxon>Erinaceidae</taxon>
        <taxon>Erinaceinae</taxon>
        <taxon>Erinaceus</taxon>
    </lineage>
</organism>
<dbReference type="GeneID" id="132534783"/>
<dbReference type="PROSITE" id="PS00108">
    <property type="entry name" value="PROTEIN_KINASE_ST"/>
    <property type="match status" value="1"/>
</dbReference>
<gene>
    <name evidence="13" type="primary">LOC132534783</name>
</gene>
<dbReference type="InterPro" id="IPR011009">
    <property type="entry name" value="Kinase-like_dom_sf"/>
</dbReference>
<protein>
    <recommendedName>
        <fullName evidence="1">non-specific serine/threonine protein kinase</fullName>
        <ecNumber evidence="1">2.7.11.1</ecNumber>
    </recommendedName>
</protein>
<reference evidence="13" key="1">
    <citation type="submission" date="2025-08" db="UniProtKB">
        <authorList>
            <consortium name="RefSeq"/>
        </authorList>
    </citation>
    <scope>IDENTIFICATION</scope>
</reference>
<dbReference type="InterPro" id="IPR008271">
    <property type="entry name" value="Ser/Thr_kinase_AS"/>
</dbReference>
<comment type="catalytic activity">
    <reaction evidence="8">
        <text>L-seryl-[protein] + ATP = O-phospho-L-seryl-[protein] + ADP + H(+)</text>
        <dbReference type="Rhea" id="RHEA:17989"/>
        <dbReference type="Rhea" id="RHEA-COMP:9863"/>
        <dbReference type="Rhea" id="RHEA-COMP:11604"/>
        <dbReference type="ChEBI" id="CHEBI:15378"/>
        <dbReference type="ChEBI" id="CHEBI:29999"/>
        <dbReference type="ChEBI" id="CHEBI:30616"/>
        <dbReference type="ChEBI" id="CHEBI:83421"/>
        <dbReference type="ChEBI" id="CHEBI:456216"/>
        <dbReference type="EC" id="2.7.11.1"/>
    </reaction>
</comment>
<evidence type="ECO:0000256" key="2">
    <source>
        <dbReference type="ARBA" id="ARBA00022527"/>
    </source>
</evidence>
<sequence length="713" mass="76515">MVKNYCILRTVGEGSYSKVKLARDVRSGNEVAVKFLKKSRCLSPEVLSRETACMRMLEHPNIVSLIEVLETEREVIMVMEYVRGGDLLDYVVDHGPLREGEARELFRQLASAVRHCHLRGIAHRDLKPENILVEHQDKVKVTDFGLCKNFVGDPLCTLCGTPVYTAPEVIQGGNYGPEADIWSLGVVLYFMTTGRLPFPVEKFGKPYSNRYFHLPGKMSPALQHLLLNMIKFNPQRRIGWEEIMAHPWVASSALLPATAAVQPVTSGEALKRLPETRQPRCRSCPPAWPSSSCEDKAQKPRRKVPSRSASLPLKLEFSMATFSPVLWTAHGHSSRTNASDKGSSTNATLGTGDSSGASYPSSQRPGDSSFFSSSSSPSSSSSSSGQRPGDSTRPPSRWLPVRWGAARRRAVVLLRAVCCCLHTEAGGEGAATPPVAEEDAERRLRAEDGPRVQPEAPRHQSSRTQGLLGSRGSTGPGPGASAFAWWLLPAAVSSSLHSCVGGDARHRPVPEAPAPKGALGSQVGSNYSSKGLRLPGRLEPPERMESGDIGTCCLPPSSNPRAALYNKSITSLGTSSRASPPIFTSRSSTPPIPQPPLLDLDEGRSLDSRAPNTLAQYPAPAPPPGRPQVASSPRTCRAVAVAAQRWAPPLGARVSPDPSRRRPQAANRACACPGPALRQVGAQRPAGGAPRLELRPGVGGWGLGAPSRGTFPP</sequence>
<evidence type="ECO:0000256" key="8">
    <source>
        <dbReference type="ARBA" id="ARBA00048679"/>
    </source>
</evidence>
<dbReference type="PANTHER" id="PTHR24346">
    <property type="entry name" value="MAP/MICROTUBULE AFFINITY-REGULATING KINASE"/>
    <property type="match status" value="1"/>
</dbReference>
<feature type="domain" description="Protein kinase" evidence="11">
    <location>
        <begin position="5"/>
        <end position="249"/>
    </location>
</feature>
<feature type="region of interest" description="Disordered" evidence="10">
    <location>
        <begin position="273"/>
        <end position="308"/>
    </location>
</feature>
<keyword evidence="2" id="KW-0723">Serine/threonine-protein kinase</keyword>
<dbReference type="EC" id="2.7.11.1" evidence="1"/>
<dbReference type="SUPFAM" id="SSF56112">
    <property type="entry name" value="Protein kinase-like (PK-like)"/>
    <property type="match status" value="1"/>
</dbReference>
<keyword evidence="3" id="KW-0808">Transferase</keyword>
<dbReference type="InterPro" id="IPR000719">
    <property type="entry name" value="Prot_kinase_dom"/>
</dbReference>
<dbReference type="PROSITE" id="PS50011">
    <property type="entry name" value="PROTEIN_KINASE_DOM"/>
    <property type="match status" value="1"/>
</dbReference>
<evidence type="ECO:0000256" key="3">
    <source>
        <dbReference type="ARBA" id="ARBA00022679"/>
    </source>
</evidence>
<feature type="region of interest" description="Disordered" evidence="10">
    <location>
        <begin position="508"/>
        <end position="545"/>
    </location>
</feature>
<keyword evidence="4 9" id="KW-0547">Nucleotide-binding</keyword>
<feature type="compositionally biased region" description="Polar residues" evidence="10">
    <location>
        <begin position="334"/>
        <end position="360"/>
    </location>
</feature>
<dbReference type="PROSITE" id="PS00107">
    <property type="entry name" value="PROTEIN_KINASE_ATP"/>
    <property type="match status" value="1"/>
</dbReference>
<dbReference type="CDD" id="cd14003">
    <property type="entry name" value="STKc_AMPK-like"/>
    <property type="match status" value="1"/>
</dbReference>
<keyword evidence="5" id="KW-0418">Kinase</keyword>
<feature type="region of interest" description="Disordered" evidence="10">
    <location>
        <begin position="649"/>
        <end position="713"/>
    </location>
</feature>
<keyword evidence="12" id="KW-1185">Reference proteome</keyword>
<evidence type="ECO:0000256" key="4">
    <source>
        <dbReference type="ARBA" id="ARBA00022741"/>
    </source>
</evidence>
<evidence type="ECO:0000313" key="13">
    <source>
        <dbReference type="RefSeq" id="XP_060035195.1"/>
    </source>
</evidence>
<feature type="region of interest" description="Disordered" evidence="10">
    <location>
        <begin position="331"/>
        <end position="398"/>
    </location>
</feature>
<dbReference type="Proteomes" id="UP001652624">
    <property type="component" value="Chromosome 19"/>
</dbReference>
<evidence type="ECO:0000256" key="9">
    <source>
        <dbReference type="PROSITE-ProRule" id="PRU10141"/>
    </source>
</evidence>
<keyword evidence="6 9" id="KW-0067">ATP-binding</keyword>
<accession>A0ABM3WF60</accession>
<evidence type="ECO:0000256" key="6">
    <source>
        <dbReference type="ARBA" id="ARBA00022840"/>
    </source>
</evidence>
<dbReference type="RefSeq" id="XP_060035195.1">
    <property type="nucleotide sequence ID" value="XM_060179212.1"/>
</dbReference>
<evidence type="ECO:0000256" key="1">
    <source>
        <dbReference type="ARBA" id="ARBA00012513"/>
    </source>
</evidence>
<dbReference type="Pfam" id="PF00069">
    <property type="entry name" value="Pkinase"/>
    <property type="match status" value="1"/>
</dbReference>
<feature type="binding site" evidence="9">
    <location>
        <position position="34"/>
    </location>
    <ligand>
        <name>ATP</name>
        <dbReference type="ChEBI" id="CHEBI:30616"/>
    </ligand>
</feature>
<feature type="compositionally biased region" description="Low complexity" evidence="10">
    <location>
        <begin position="361"/>
        <end position="391"/>
    </location>
</feature>
<name>A0ABM3WF60_ERIEU</name>
<dbReference type="SMART" id="SM00220">
    <property type="entry name" value="S_TKc"/>
    <property type="match status" value="1"/>
</dbReference>
<proteinExistence type="predicted"/>
<dbReference type="Gene3D" id="1.10.510.10">
    <property type="entry name" value="Transferase(Phosphotransferase) domain 1"/>
    <property type="match status" value="1"/>
</dbReference>
<evidence type="ECO:0000256" key="10">
    <source>
        <dbReference type="SAM" id="MobiDB-lite"/>
    </source>
</evidence>
<feature type="compositionally biased region" description="Polar residues" evidence="10">
    <location>
        <begin position="572"/>
        <end position="589"/>
    </location>
</feature>
<feature type="region of interest" description="Disordered" evidence="10">
    <location>
        <begin position="572"/>
        <end position="632"/>
    </location>
</feature>
<evidence type="ECO:0000256" key="5">
    <source>
        <dbReference type="ARBA" id="ARBA00022777"/>
    </source>
</evidence>
<evidence type="ECO:0000313" key="12">
    <source>
        <dbReference type="Proteomes" id="UP001652624"/>
    </source>
</evidence>